<dbReference type="SUPFAM" id="SSF55961">
    <property type="entry name" value="Bet v1-like"/>
    <property type="match status" value="1"/>
</dbReference>
<dbReference type="InterPro" id="IPR051213">
    <property type="entry name" value="START_lipid_transfer"/>
</dbReference>
<name>A0A8H7UGY0_9FUNG</name>
<reference evidence="2" key="1">
    <citation type="submission" date="2020-12" db="EMBL/GenBank/DDBJ databases">
        <title>Metabolic potential, ecology and presence of endohyphal bacteria is reflected in genomic diversity of Mucoromycotina.</title>
        <authorList>
            <person name="Muszewska A."/>
            <person name="Okrasinska A."/>
            <person name="Steczkiewicz K."/>
            <person name="Drgas O."/>
            <person name="Orlowska M."/>
            <person name="Perlinska-Lenart U."/>
            <person name="Aleksandrzak-Piekarczyk T."/>
            <person name="Szatraj K."/>
            <person name="Zielenkiewicz U."/>
            <person name="Pilsyk S."/>
            <person name="Malc E."/>
            <person name="Mieczkowski P."/>
            <person name="Kruszewska J.S."/>
            <person name="Biernat P."/>
            <person name="Pawlowska J."/>
        </authorList>
    </citation>
    <scope>NUCLEOTIDE SEQUENCE</scope>
    <source>
        <strain evidence="2">WA0000051536</strain>
    </source>
</reference>
<dbReference type="OrthoDB" id="196858at2759"/>
<dbReference type="InterPro" id="IPR023393">
    <property type="entry name" value="START-like_dom_sf"/>
</dbReference>
<dbReference type="PANTHER" id="PTHR19308">
    <property type="entry name" value="PHOSPHATIDYLCHOLINE TRANSFER PROTEIN"/>
    <property type="match status" value="1"/>
</dbReference>
<dbReference type="Proteomes" id="UP000612746">
    <property type="component" value="Unassembled WGS sequence"/>
</dbReference>
<organism evidence="2 3">
    <name type="scientific">Umbelopsis vinacea</name>
    <dbReference type="NCBI Taxonomy" id="44442"/>
    <lineage>
        <taxon>Eukaryota</taxon>
        <taxon>Fungi</taxon>
        <taxon>Fungi incertae sedis</taxon>
        <taxon>Mucoromycota</taxon>
        <taxon>Mucoromycotina</taxon>
        <taxon>Umbelopsidomycetes</taxon>
        <taxon>Umbelopsidales</taxon>
        <taxon>Umbelopsidaceae</taxon>
        <taxon>Umbelopsis</taxon>
    </lineage>
</organism>
<evidence type="ECO:0000313" key="2">
    <source>
        <dbReference type="EMBL" id="KAG2182645.1"/>
    </source>
</evidence>
<sequence>MTIIESNNRHAETTRKALTYLKELTGSLDGWDFASESNGVKLYRKTVDGQTLPIVRGDTILPGKEYTLSQVAAVATSPGSRKVWDEKFDVAEVKETFNFRETLFWSKLKVPWPMSPRDLAGTAIRDIGDDAVYVSMTSVEDADIPEVYGNVRATLYVSGWKAVPVEEGIAVTYVTQIDIAGSIPSSFLASIQQQIPLCAGKVIEYIQTYGYPPYITEATAVTGNEHFTHDTKEYTLEIEGGEAGSVVKIDISSKLYPAGVNVNIQGSGSHKLEDGVNGNKVLVIENIDGSATVTITSA</sequence>
<dbReference type="AlphaFoldDB" id="A0A8H7UGY0"/>
<dbReference type="InterPro" id="IPR002913">
    <property type="entry name" value="START_lipid-bd_dom"/>
</dbReference>
<dbReference type="CDD" id="cd00177">
    <property type="entry name" value="START"/>
    <property type="match status" value="1"/>
</dbReference>
<comment type="caution">
    <text evidence="2">The sequence shown here is derived from an EMBL/GenBank/DDBJ whole genome shotgun (WGS) entry which is preliminary data.</text>
</comment>
<keyword evidence="3" id="KW-1185">Reference proteome</keyword>
<evidence type="ECO:0000313" key="3">
    <source>
        <dbReference type="Proteomes" id="UP000612746"/>
    </source>
</evidence>
<dbReference type="EMBL" id="JAEPRA010000007">
    <property type="protein sequence ID" value="KAG2182645.1"/>
    <property type="molecule type" value="Genomic_DNA"/>
</dbReference>
<accession>A0A8H7UGY0</accession>
<dbReference type="PROSITE" id="PS50848">
    <property type="entry name" value="START"/>
    <property type="match status" value="1"/>
</dbReference>
<evidence type="ECO:0000259" key="1">
    <source>
        <dbReference type="PROSITE" id="PS50848"/>
    </source>
</evidence>
<protein>
    <recommendedName>
        <fullName evidence="1">START domain-containing protein</fullName>
    </recommendedName>
</protein>
<gene>
    <name evidence="2" type="ORF">INT44_005624</name>
</gene>
<feature type="domain" description="START" evidence="1">
    <location>
        <begin position="29"/>
        <end position="190"/>
    </location>
</feature>
<proteinExistence type="predicted"/>
<dbReference type="PANTHER" id="PTHR19308:SF14">
    <property type="entry name" value="START DOMAIN-CONTAINING PROTEIN"/>
    <property type="match status" value="1"/>
</dbReference>
<dbReference type="Pfam" id="PF01852">
    <property type="entry name" value="START"/>
    <property type="match status" value="1"/>
</dbReference>
<dbReference type="GO" id="GO:0008289">
    <property type="term" value="F:lipid binding"/>
    <property type="evidence" value="ECO:0007669"/>
    <property type="project" value="InterPro"/>
</dbReference>
<dbReference type="GO" id="GO:0005737">
    <property type="term" value="C:cytoplasm"/>
    <property type="evidence" value="ECO:0007669"/>
    <property type="project" value="UniProtKB-ARBA"/>
</dbReference>
<dbReference type="Gene3D" id="3.30.530.20">
    <property type="match status" value="1"/>
</dbReference>